<gene>
    <name evidence="1" type="ORF">EVA_19593</name>
</gene>
<name>J9BXK6_9ZZZZ</name>
<dbReference type="EMBL" id="AMCI01007623">
    <property type="protein sequence ID" value="EJW92300.1"/>
    <property type="molecule type" value="Genomic_DNA"/>
</dbReference>
<sequence length="31" mass="3587">SLFYMQGKTMSYGGFQIFQEISIPSFLMHTP</sequence>
<accession>J9BXK6</accession>
<comment type="caution">
    <text evidence="1">The sequence shown here is derived from an EMBL/GenBank/DDBJ whole genome shotgun (WGS) entry which is preliminary data.</text>
</comment>
<proteinExistence type="predicted"/>
<evidence type="ECO:0000313" key="1">
    <source>
        <dbReference type="EMBL" id="EJW92300.1"/>
    </source>
</evidence>
<feature type="non-terminal residue" evidence="1">
    <location>
        <position position="1"/>
    </location>
</feature>
<protein>
    <submittedName>
        <fullName evidence="1">Uncharacterized protein</fullName>
    </submittedName>
</protein>
<dbReference type="AlphaFoldDB" id="J9BXK6"/>
<organism evidence="1">
    <name type="scientific">gut metagenome</name>
    <dbReference type="NCBI Taxonomy" id="749906"/>
    <lineage>
        <taxon>unclassified sequences</taxon>
        <taxon>metagenomes</taxon>
        <taxon>organismal metagenomes</taxon>
    </lineage>
</organism>
<reference evidence="1" key="1">
    <citation type="journal article" date="2012" name="PLoS ONE">
        <title>Gene sets for utilization of primary and secondary nutrition supplies in the distal gut of endangered iberian lynx.</title>
        <authorList>
            <person name="Alcaide M."/>
            <person name="Messina E."/>
            <person name="Richter M."/>
            <person name="Bargiela R."/>
            <person name="Peplies J."/>
            <person name="Huws S.A."/>
            <person name="Newbold C.J."/>
            <person name="Golyshin P.N."/>
            <person name="Simon M.A."/>
            <person name="Lopez G."/>
            <person name="Yakimov M.M."/>
            <person name="Ferrer M."/>
        </authorList>
    </citation>
    <scope>NUCLEOTIDE SEQUENCE</scope>
</reference>